<evidence type="ECO:0000313" key="15">
    <source>
        <dbReference type="EMBL" id="KAK9405804.1"/>
    </source>
</evidence>
<dbReference type="InterPro" id="IPR017979">
    <property type="entry name" value="GPCR_3_CS"/>
</dbReference>
<evidence type="ECO:0000256" key="11">
    <source>
        <dbReference type="ARBA" id="ARBA00023224"/>
    </source>
</evidence>
<dbReference type="InterPro" id="IPR004073">
    <property type="entry name" value="GPCR_3_vmron_rcpt_2"/>
</dbReference>
<feature type="transmembrane region" description="Helical" evidence="12">
    <location>
        <begin position="645"/>
        <end position="663"/>
    </location>
</feature>
<sequence>MYQMLLLLHKQLFLLQLLSQIPCAYMLMKCPLKVIIEEKECFHYYKPGDYLITGILSGTLSRLYQFSFSKPPTHQLKSENTFYHLLPFLLSVHEINQNSRLLPNITLGYNIYQNFFSARMTYEAMMDVVSTGQENIPNYRCGRQKNLLAVLEEVDSELFDHVSNVLSIYKIPQINYNVINQIAEQNKHFPFSYRMTPNQKPPYSAIVNLLLHFQWTWIGLLSLDNDRGEKFKRSLEALALKNGICIVLSGTIPEANMKTSARDTLMQEKWEMFLSLIKSQIKIIVCQLDFKASGILTSVIQVVDKSKKFIVGRVWIATTLTALSVVLFDLLVDLQNKYALFSFLIQTKGRTQYYDFKSYTSMVTVYGKEAFQCSISSPLLSKKVWKKCKEKENWEFPPHDMIARILSQDTSGISKVIQNVAWVLSAASSSQRSKRRLQVGYYESSQIVQPWQLHRFLKNFQHHNISRDGIYFDENGVPLGDFDIMHWTSFWEKSDAGVKIGSVERESSSEVKISINQSAIQWPTSFNKTVPYSRCTKSCFPGYAKLVREGAPVCCYDCSLCMKGTFSVQEDASHCDKCPDDHHSNKKRDQCVPKSISFLSYEELLGFILAFFAIVLSLTTALILGTFIKYRETPIVKANNCQLTYILLVSLLLSFLTPLLFIGRPMKMTCLLRQTIFSIVFSVAVSSVLAKTVMVVVAFLATKPGSSMRKWLGKSLANSIVLSCSGIQVGICMIWLGIFPPFPDSDFHSQPGHILLQCNEGSVAMFYTALGYMGFLAAICFLVAFLARKLPGSFNEAKLITFSMLVFCSVWISFVPTYLSSKGKYMVAVQIFSILASSLGLLVCIFIPKCYIIILRPAMNTKENLMIKNH</sequence>
<feature type="signal peptide" evidence="13">
    <location>
        <begin position="1"/>
        <end position="19"/>
    </location>
</feature>
<organism evidence="15 16">
    <name type="scientific">Crotalus adamanteus</name>
    <name type="common">Eastern diamondback rattlesnake</name>
    <dbReference type="NCBI Taxonomy" id="8729"/>
    <lineage>
        <taxon>Eukaryota</taxon>
        <taxon>Metazoa</taxon>
        <taxon>Chordata</taxon>
        <taxon>Craniata</taxon>
        <taxon>Vertebrata</taxon>
        <taxon>Euteleostomi</taxon>
        <taxon>Lepidosauria</taxon>
        <taxon>Squamata</taxon>
        <taxon>Bifurcata</taxon>
        <taxon>Unidentata</taxon>
        <taxon>Episquamata</taxon>
        <taxon>Toxicofera</taxon>
        <taxon>Serpentes</taxon>
        <taxon>Colubroidea</taxon>
        <taxon>Viperidae</taxon>
        <taxon>Crotalinae</taxon>
        <taxon>Crotalus</taxon>
    </lineage>
</organism>
<evidence type="ECO:0000256" key="7">
    <source>
        <dbReference type="ARBA" id="ARBA00023040"/>
    </source>
</evidence>
<evidence type="ECO:0000256" key="1">
    <source>
        <dbReference type="ARBA" id="ARBA00004651"/>
    </source>
</evidence>
<keyword evidence="8 12" id="KW-0472">Membrane</keyword>
<reference evidence="15 16" key="1">
    <citation type="journal article" date="2024" name="Proc. Natl. Acad. Sci. U.S.A.">
        <title>The genetic regulatory architecture and epigenomic basis for age-related changes in rattlesnake venom.</title>
        <authorList>
            <person name="Hogan M.P."/>
            <person name="Holding M.L."/>
            <person name="Nystrom G.S."/>
            <person name="Colston T.J."/>
            <person name="Bartlett D.A."/>
            <person name="Mason A.J."/>
            <person name="Ellsworth S.A."/>
            <person name="Rautsaw R.M."/>
            <person name="Lawrence K.C."/>
            <person name="Strickland J.L."/>
            <person name="He B."/>
            <person name="Fraser P."/>
            <person name="Margres M.J."/>
            <person name="Gilbert D.M."/>
            <person name="Gibbs H.L."/>
            <person name="Parkinson C.L."/>
            <person name="Rokyta D.R."/>
        </authorList>
    </citation>
    <scope>NUCLEOTIDE SEQUENCE [LARGE SCALE GENOMIC DNA]</scope>
    <source>
        <strain evidence="15">DRR0105</strain>
    </source>
</reference>
<feature type="transmembrane region" description="Helical" evidence="12">
    <location>
        <begin position="762"/>
        <end position="787"/>
    </location>
</feature>
<dbReference type="FunFam" id="2.10.50.30:FF:000002">
    <property type="entry name" value="Vomeronasal 2 receptor, h1"/>
    <property type="match status" value="1"/>
</dbReference>
<dbReference type="PANTHER" id="PTHR24061">
    <property type="entry name" value="CALCIUM-SENSING RECEPTOR-RELATED"/>
    <property type="match status" value="1"/>
</dbReference>
<dbReference type="CDD" id="cd15283">
    <property type="entry name" value="7tmC_V2R_pheromone"/>
    <property type="match status" value="1"/>
</dbReference>
<evidence type="ECO:0000256" key="8">
    <source>
        <dbReference type="ARBA" id="ARBA00023136"/>
    </source>
</evidence>
<dbReference type="Pfam" id="PF00003">
    <property type="entry name" value="7tm_3"/>
    <property type="match status" value="1"/>
</dbReference>
<dbReference type="Proteomes" id="UP001474421">
    <property type="component" value="Unassembled WGS sequence"/>
</dbReference>
<evidence type="ECO:0000259" key="14">
    <source>
        <dbReference type="PROSITE" id="PS50259"/>
    </source>
</evidence>
<keyword evidence="4 12" id="KW-0812">Transmembrane</keyword>
<accession>A0AAW1BUM5</accession>
<dbReference type="InterPro" id="IPR017978">
    <property type="entry name" value="GPCR_3_C"/>
</dbReference>
<keyword evidence="9 15" id="KW-0675">Receptor</keyword>
<dbReference type="AlphaFoldDB" id="A0AAW1BUM5"/>
<dbReference type="SUPFAM" id="SSF53822">
    <property type="entry name" value="Periplasmic binding protein-like I"/>
    <property type="match status" value="1"/>
</dbReference>
<evidence type="ECO:0000256" key="12">
    <source>
        <dbReference type="SAM" id="Phobius"/>
    </source>
</evidence>
<dbReference type="InterPro" id="IPR000068">
    <property type="entry name" value="GPCR_3_Ca_sens_rcpt-rel"/>
</dbReference>
<feature type="domain" description="G-protein coupled receptors family 3 profile" evidence="14">
    <location>
        <begin position="605"/>
        <end position="869"/>
    </location>
</feature>
<evidence type="ECO:0000256" key="6">
    <source>
        <dbReference type="ARBA" id="ARBA00022989"/>
    </source>
</evidence>
<keyword evidence="11" id="KW-0807">Transducer</keyword>
<comment type="subcellular location">
    <subcellularLocation>
        <location evidence="1">Cell membrane</location>
        <topology evidence="1">Multi-pass membrane protein</topology>
    </subcellularLocation>
</comment>
<evidence type="ECO:0000256" key="2">
    <source>
        <dbReference type="ARBA" id="ARBA00007242"/>
    </source>
</evidence>
<keyword evidence="6 12" id="KW-1133">Transmembrane helix</keyword>
<keyword evidence="7" id="KW-0297">G-protein coupled receptor</keyword>
<dbReference type="GO" id="GO:0004930">
    <property type="term" value="F:G protein-coupled receptor activity"/>
    <property type="evidence" value="ECO:0007669"/>
    <property type="project" value="UniProtKB-KW"/>
</dbReference>
<dbReference type="PROSITE" id="PS00980">
    <property type="entry name" value="G_PROTEIN_RECEP_F3_2"/>
    <property type="match status" value="1"/>
</dbReference>
<dbReference type="EMBL" id="JAOTOJ010000002">
    <property type="protein sequence ID" value="KAK9405804.1"/>
    <property type="molecule type" value="Genomic_DNA"/>
</dbReference>
<feature type="transmembrane region" description="Helical" evidence="12">
    <location>
        <begin position="604"/>
        <end position="624"/>
    </location>
</feature>
<feature type="transmembrane region" description="Helical" evidence="12">
    <location>
        <begin position="825"/>
        <end position="847"/>
    </location>
</feature>
<gene>
    <name evidence="15" type="ORF">NXF25_004578</name>
</gene>
<feature type="transmembrane region" description="Helical" evidence="12">
    <location>
        <begin position="720"/>
        <end position="742"/>
    </location>
</feature>
<dbReference type="InterPro" id="IPR001828">
    <property type="entry name" value="ANF_lig-bd_rcpt"/>
</dbReference>
<dbReference type="Gene3D" id="3.40.50.2300">
    <property type="match status" value="2"/>
</dbReference>
<feature type="chain" id="PRO_5043844607" evidence="13">
    <location>
        <begin position="20"/>
        <end position="870"/>
    </location>
</feature>
<evidence type="ECO:0000313" key="16">
    <source>
        <dbReference type="Proteomes" id="UP001474421"/>
    </source>
</evidence>
<dbReference type="PRINTS" id="PR00248">
    <property type="entry name" value="GPCRMGR"/>
</dbReference>
<dbReference type="InterPro" id="IPR028082">
    <property type="entry name" value="Peripla_BP_I"/>
</dbReference>
<dbReference type="Pfam" id="PF01094">
    <property type="entry name" value="ANF_receptor"/>
    <property type="match status" value="1"/>
</dbReference>
<name>A0AAW1BUM5_CROAD</name>
<evidence type="ECO:0000256" key="4">
    <source>
        <dbReference type="ARBA" id="ARBA00022692"/>
    </source>
</evidence>
<keyword evidence="10" id="KW-0325">Glycoprotein</keyword>
<dbReference type="InterPro" id="IPR000337">
    <property type="entry name" value="GPCR_3"/>
</dbReference>
<evidence type="ECO:0000256" key="10">
    <source>
        <dbReference type="ARBA" id="ARBA00023180"/>
    </source>
</evidence>
<evidence type="ECO:0000256" key="13">
    <source>
        <dbReference type="SAM" id="SignalP"/>
    </source>
</evidence>
<comment type="similarity">
    <text evidence="2">Belongs to the G-protein coupled receptor 3 family.</text>
</comment>
<evidence type="ECO:0000256" key="5">
    <source>
        <dbReference type="ARBA" id="ARBA00022729"/>
    </source>
</evidence>
<keyword evidence="5 13" id="KW-0732">Signal</keyword>
<dbReference type="InterPro" id="IPR011500">
    <property type="entry name" value="GPCR_3_9-Cys_dom"/>
</dbReference>
<dbReference type="InterPro" id="IPR038550">
    <property type="entry name" value="GPCR_3_9-Cys_sf"/>
</dbReference>
<dbReference type="PANTHER" id="PTHR24061:SF599">
    <property type="entry name" value="G-PROTEIN COUPLED RECEPTORS FAMILY 3 PROFILE DOMAIN-CONTAINING PROTEIN"/>
    <property type="match status" value="1"/>
</dbReference>
<keyword evidence="16" id="KW-1185">Reference proteome</keyword>
<dbReference type="PRINTS" id="PR01535">
    <property type="entry name" value="VOMERONASL2R"/>
</dbReference>
<dbReference type="Pfam" id="PF07562">
    <property type="entry name" value="NCD3G"/>
    <property type="match status" value="1"/>
</dbReference>
<proteinExistence type="inferred from homology"/>
<keyword evidence="3" id="KW-1003">Cell membrane</keyword>
<evidence type="ECO:0000256" key="9">
    <source>
        <dbReference type="ARBA" id="ARBA00023170"/>
    </source>
</evidence>
<dbReference type="Gene3D" id="2.10.50.30">
    <property type="entry name" value="GPCR, family 3, nine cysteines domain"/>
    <property type="match status" value="1"/>
</dbReference>
<feature type="transmembrane region" description="Helical" evidence="12">
    <location>
        <begin position="675"/>
        <end position="700"/>
    </location>
</feature>
<dbReference type="PROSITE" id="PS50259">
    <property type="entry name" value="G_PROTEIN_RECEP_F3_4"/>
    <property type="match status" value="1"/>
</dbReference>
<evidence type="ECO:0000256" key="3">
    <source>
        <dbReference type="ARBA" id="ARBA00022475"/>
    </source>
</evidence>
<protein>
    <submittedName>
        <fullName evidence="15">Type-2 vomeronasal receptor</fullName>
    </submittedName>
</protein>
<dbReference type="PROSITE" id="PS00981">
    <property type="entry name" value="G_PROTEIN_RECEP_F3_3"/>
    <property type="match status" value="1"/>
</dbReference>
<dbReference type="GO" id="GO:0005886">
    <property type="term" value="C:plasma membrane"/>
    <property type="evidence" value="ECO:0007669"/>
    <property type="project" value="UniProtKB-SubCell"/>
</dbReference>
<comment type="caution">
    <text evidence="15">The sequence shown here is derived from an EMBL/GenBank/DDBJ whole genome shotgun (WGS) entry which is preliminary data.</text>
</comment>
<feature type="transmembrane region" description="Helical" evidence="12">
    <location>
        <begin position="799"/>
        <end position="819"/>
    </location>
</feature>